<evidence type="ECO:0000313" key="2">
    <source>
        <dbReference type="Proteomes" id="UP000466554"/>
    </source>
</evidence>
<organism evidence="1 2">
    <name type="scientific">Mycolicibacterium parafortuitum</name>
    <name type="common">Mycobacterium parafortuitum</name>
    <dbReference type="NCBI Taxonomy" id="39692"/>
    <lineage>
        <taxon>Bacteria</taxon>
        <taxon>Bacillati</taxon>
        <taxon>Actinomycetota</taxon>
        <taxon>Actinomycetes</taxon>
        <taxon>Mycobacteriales</taxon>
        <taxon>Mycobacteriaceae</taxon>
        <taxon>Mycolicibacterium</taxon>
    </lineage>
</organism>
<sequence length="105" mass="12173">MSDMHGFVLDSWRERLHWESLPDELKTEIANYGYYMYRLGKHTVGDIDQVKYDGRLVILDDGSRWEVDSIDANTVDYWSPGAKVAIIDDVMYNLDDAEHADVSEE</sequence>
<dbReference type="AlphaFoldDB" id="A0A7I7TWU8"/>
<dbReference type="Proteomes" id="UP000466554">
    <property type="component" value="Chromosome"/>
</dbReference>
<name>A0A7I7TWU8_MYCPF</name>
<protein>
    <submittedName>
        <fullName evidence="1">Uncharacterized protein</fullName>
    </submittedName>
</protein>
<dbReference type="RefSeq" id="WP_163765347.1">
    <property type="nucleotide sequence ID" value="NZ_AP022598.1"/>
</dbReference>
<evidence type="ECO:0000313" key="1">
    <source>
        <dbReference type="EMBL" id="BBY73590.1"/>
    </source>
</evidence>
<reference evidence="1 2" key="1">
    <citation type="journal article" date="2019" name="Emerg. Microbes Infect.">
        <title>Comprehensive subspecies identification of 175 nontuberculous mycobacteria species based on 7547 genomic profiles.</title>
        <authorList>
            <person name="Matsumoto Y."/>
            <person name="Kinjo T."/>
            <person name="Motooka D."/>
            <person name="Nabeya D."/>
            <person name="Jung N."/>
            <person name="Uechi K."/>
            <person name="Horii T."/>
            <person name="Iida T."/>
            <person name="Fujita J."/>
            <person name="Nakamura S."/>
        </authorList>
    </citation>
    <scope>NUCLEOTIDE SEQUENCE [LARGE SCALE GENOMIC DNA]</scope>
    <source>
        <strain evidence="1 2">JCM 6367</strain>
    </source>
</reference>
<proteinExistence type="predicted"/>
<gene>
    <name evidence="1" type="ORF">MPRF_04890</name>
</gene>
<accession>A0A7I7TWU8</accession>
<dbReference type="EMBL" id="AP022598">
    <property type="protein sequence ID" value="BBY73590.1"/>
    <property type="molecule type" value="Genomic_DNA"/>
</dbReference>